<feature type="binding site" evidence="3">
    <location>
        <position position="229"/>
    </location>
    <ligand>
        <name>shikimate</name>
        <dbReference type="ChEBI" id="CHEBI:36208"/>
    </ligand>
</feature>
<dbReference type="OrthoDB" id="9792692at2"/>
<dbReference type="GO" id="GO:0008652">
    <property type="term" value="P:amino acid biosynthetic process"/>
    <property type="evidence" value="ECO:0007669"/>
    <property type="project" value="UniProtKB-KW"/>
</dbReference>
<dbReference type="Proteomes" id="UP000031184">
    <property type="component" value="Unassembled WGS sequence"/>
</dbReference>
<proteinExistence type="inferred from homology"/>
<dbReference type="SUPFAM" id="SSF53223">
    <property type="entry name" value="Aminoacid dehydrogenase-like, N-terminal domain"/>
    <property type="match status" value="1"/>
</dbReference>
<keyword evidence="3" id="KW-0560">Oxidoreductase</keyword>
<dbReference type="InterPro" id="IPR022893">
    <property type="entry name" value="Shikimate_DH_fam"/>
</dbReference>
<gene>
    <name evidence="3" type="primary">aroE</name>
    <name evidence="5" type="ORF">C095_02810</name>
</gene>
<comment type="function">
    <text evidence="3">Involved in the biosynthesis of the chorismate, which leads to the biosynthesis of aromatic amino acids. Catalyzes the reversible NADPH linked reduction of 3-dehydroshikimate (DHSA) to yield shikimate (SA).</text>
</comment>
<dbReference type="GO" id="GO:0019632">
    <property type="term" value="P:shikimate metabolic process"/>
    <property type="evidence" value="ECO:0007669"/>
    <property type="project" value="TreeGrafter"/>
</dbReference>
<feature type="binding site" evidence="3">
    <location>
        <position position="101"/>
    </location>
    <ligand>
        <name>shikimate</name>
        <dbReference type="ChEBI" id="CHEBI:36208"/>
    </ligand>
</feature>
<dbReference type="CDD" id="cd01065">
    <property type="entry name" value="NAD_bind_Shikimate_DH"/>
    <property type="match status" value="1"/>
</dbReference>
<feature type="binding site" evidence="3">
    <location>
        <position position="86"/>
    </location>
    <ligand>
        <name>shikimate</name>
        <dbReference type="ChEBI" id="CHEBI:36208"/>
    </ligand>
</feature>
<dbReference type="GO" id="GO:0050661">
    <property type="term" value="F:NADP binding"/>
    <property type="evidence" value="ECO:0007669"/>
    <property type="project" value="TreeGrafter"/>
</dbReference>
<protein>
    <recommendedName>
        <fullName evidence="3">Shikimate dehydrogenase (NADP(+))</fullName>
        <shortName evidence="3">SDH</shortName>
        <ecNumber evidence="3">1.1.1.25</ecNumber>
    </recommendedName>
</protein>
<dbReference type="InterPro" id="IPR036291">
    <property type="entry name" value="NAD(P)-bd_dom_sf"/>
</dbReference>
<dbReference type="AlphaFoldDB" id="A0A017H3M7"/>
<dbReference type="UniPathway" id="UPA00053">
    <property type="reaction ID" value="UER00087"/>
</dbReference>
<comment type="caution">
    <text evidence="3">Lacks conserved residue(s) required for the propagation of feature annotation.</text>
</comment>
<dbReference type="SUPFAM" id="SSF51735">
    <property type="entry name" value="NAD(P)-binding Rossmann-fold domains"/>
    <property type="match status" value="1"/>
</dbReference>
<keyword evidence="2 3" id="KW-0057">Aromatic amino acid biosynthesis</keyword>
<dbReference type="PANTHER" id="PTHR21089">
    <property type="entry name" value="SHIKIMATE DEHYDROGENASE"/>
    <property type="match status" value="1"/>
</dbReference>
<dbReference type="Gene3D" id="3.40.50.720">
    <property type="entry name" value="NAD(P)-binding Rossmann-like Domain"/>
    <property type="match status" value="1"/>
</dbReference>
<dbReference type="GO" id="GO:0009073">
    <property type="term" value="P:aromatic amino acid family biosynthetic process"/>
    <property type="evidence" value="ECO:0007669"/>
    <property type="project" value="UniProtKB-KW"/>
</dbReference>
<feature type="binding site" evidence="3">
    <location>
        <position position="199"/>
    </location>
    <ligand>
        <name>NADP(+)</name>
        <dbReference type="ChEBI" id="CHEBI:58349"/>
    </ligand>
</feature>
<dbReference type="Gene3D" id="3.40.50.10860">
    <property type="entry name" value="Leucine Dehydrogenase, chain A, domain 1"/>
    <property type="match status" value="1"/>
</dbReference>
<feature type="binding site" evidence="3">
    <location>
        <position position="77"/>
    </location>
    <ligand>
        <name>NADP(+)</name>
        <dbReference type="ChEBI" id="CHEBI:58349"/>
    </ligand>
</feature>
<dbReference type="EC" id="1.1.1.25" evidence="3"/>
<feature type="domain" description="Shikimate dehydrogenase substrate binding N-terminal" evidence="4">
    <location>
        <begin position="6"/>
        <end position="88"/>
    </location>
</feature>
<comment type="similarity">
    <text evidence="3">Belongs to the shikimate dehydrogenase family.</text>
</comment>
<organism evidence="5 6">
    <name type="scientific">Fusobacterium necrophorum subsp. funduliforme B35</name>
    <dbReference type="NCBI Taxonomy" id="1226633"/>
    <lineage>
        <taxon>Bacteria</taxon>
        <taxon>Fusobacteriati</taxon>
        <taxon>Fusobacteriota</taxon>
        <taxon>Fusobacteriia</taxon>
        <taxon>Fusobacteriales</taxon>
        <taxon>Fusobacteriaceae</taxon>
        <taxon>Fusobacterium</taxon>
    </lineage>
</organism>
<dbReference type="HAMAP" id="MF_00222">
    <property type="entry name" value="Shikimate_DH_AroE"/>
    <property type="match status" value="1"/>
</dbReference>
<dbReference type="RefSeq" id="WP_039121332.1">
    <property type="nucleotide sequence ID" value="NZ_AOJP01000010.1"/>
</dbReference>
<evidence type="ECO:0000256" key="3">
    <source>
        <dbReference type="HAMAP-Rule" id="MF_00222"/>
    </source>
</evidence>
<keyword evidence="3" id="KW-0521">NADP</keyword>
<dbReference type="InterPro" id="IPR046346">
    <property type="entry name" value="Aminoacid_DH-like_N_sf"/>
</dbReference>
<feature type="binding site" evidence="3">
    <location>
        <position position="61"/>
    </location>
    <ligand>
        <name>shikimate</name>
        <dbReference type="ChEBI" id="CHEBI:36208"/>
    </ligand>
</feature>
<reference evidence="5 6" key="1">
    <citation type="submission" date="2013-08" db="EMBL/GenBank/DDBJ databases">
        <title>An opportunistic ruminal bacterium that causes liver abscesses in cattle.</title>
        <authorList>
            <person name="Benahmed F.H."/>
            <person name="Rasmussen M."/>
            <person name="Harbottle H."/>
            <person name="Soppet D."/>
            <person name="Nagaraja T.G."/>
            <person name="Davidson M."/>
        </authorList>
    </citation>
    <scope>NUCLEOTIDE SEQUENCE [LARGE SCALE GENOMIC DNA]</scope>
    <source>
        <strain evidence="5 6">B35</strain>
    </source>
</reference>
<dbReference type="PATRIC" id="fig|1226633.4.peg.557"/>
<dbReference type="InterPro" id="IPR013708">
    <property type="entry name" value="Shikimate_DH-bd_N"/>
</dbReference>
<feature type="active site" description="Proton acceptor" evidence="3">
    <location>
        <position position="65"/>
    </location>
</feature>
<feature type="binding site" evidence="3">
    <location>
        <position position="222"/>
    </location>
    <ligand>
        <name>NADP(+)</name>
        <dbReference type="ChEBI" id="CHEBI:58349"/>
    </ligand>
</feature>
<comment type="subunit">
    <text evidence="3">Homodimer.</text>
</comment>
<evidence type="ECO:0000313" key="5">
    <source>
        <dbReference type="EMBL" id="KID49721.1"/>
    </source>
</evidence>
<comment type="caution">
    <text evidence="5">The sequence shown here is derived from an EMBL/GenBank/DDBJ whole genome shotgun (WGS) entry which is preliminary data.</text>
</comment>
<sequence>MKRYALLGKKLSHSFSKLVHEYIFQKFSWDASYSFWELEEKDIEKAIPLAKEKKLDGFNITVPYKECLLSQIDSIDEAARRIGAINTIVKENNKMIGYNTDCFGFQKMLEYFAIDVDTKKIVILGTGGASKAVAEALRLLGAASIQFVSRSPAGTQLSYGEYLEGDILINTTPVGMYPDKSGSPISKEVFSHFSTAIDLIYNPKETQFLSDAKSFGLFSINGLFMLVAQAIRSEEIWFHKRFDISLYHEVYSYLEGIIYENYGNSRS</sequence>
<accession>A0A017H3M7</accession>
<comment type="pathway">
    <text evidence="1 3">Metabolic intermediate biosynthesis; chorismate biosynthesis; chorismate from D-erythrose 4-phosphate and phosphoenolpyruvate: step 4/7.</text>
</comment>
<dbReference type="GO" id="GO:0005829">
    <property type="term" value="C:cytosol"/>
    <property type="evidence" value="ECO:0007669"/>
    <property type="project" value="TreeGrafter"/>
</dbReference>
<feature type="binding site" evidence="3">
    <location>
        <begin position="14"/>
        <end position="16"/>
    </location>
    <ligand>
        <name>shikimate</name>
        <dbReference type="ChEBI" id="CHEBI:36208"/>
    </ligand>
</feature>
<evidence type="ECO:0000313" key="6">
    <source>
        <dbReference type="Proteomes" id="UP000031184"/>
    </source>
</evidence>
<dbReference type="GO" id="GO:0009423">
    <property type="term" value="P:chorismate biosynthetic process"/>
    <property type="evidence" value="ECO:0007669"/>
    <property type="project" value="UniProtKB-UniRule"/>
</dbReference>
<keyword evidence="3" id="KW-0028">Amino-acid biosynthesis</keyword>
<evidence type="ECO:0000256" key="1">
    <source>
        <dbReference type="ARBA" id="ARBA00004871"/>
    </source>
</evidence>
<evidence type="ECO:0000256" key="2">
    <source>
        <dbReference type="ARBA" id="ARBA00023141"/>
    </source>
</evidence>
<dbReference type="PANTHER" id="PTHR21089:SF1">
    <property type="entry name" value="BIFUNCTIONAL 3-DEHYDROQUINATE DEHYDRATASE_SHIKIMATE DEHYDROGENASE, CHLOROPLASTIC"/>
    <property type="match status" value="1"/>
</dbReference>
<evidence type="ECO:0000259" key="4">
    <source>
        <dbReference type="Pfam" id="PF08501"/>
    </source>
</evidence>
<dbReference type="GO" id="GO:0004764">
    <property type="term" value="F:shikimate 3-dehydrogenase (NADP+) activity"/>
    <property type="evidence" value="ECO:0007669"/>
    <property type="project" value="UniProtKB-UniRule"/>
</dbReference>
<feature type="binding site" evidence="3">
    <location>
        <position position="201"/>
    </location>
    <ligand>
        <name>shikimate</name>
        <dbReference type="ChEBI" id="CHEBI:36208"/>
    </ligand>
</feature>
<comment type="catalytic activity">
    <reaction evidence="3">
        <text>shikimate + NADP(+) = 3-dehydroshikimate + NADPH + H(+)</text>
        <dbReference type="Rhea" id="RHEA:17737"/>
        <dbReference type="ChEBI" id="CHEBI:15378"/>
        <dbReference type="ChEBI" id="CHEBI:16630"/>
        <dbReference type="ChEBI" id="CHEBI:36208"/>
        <dbReference type="ChEBI" id="CHEBI:57783"/>
        <dbReference type="ChEBI" id="CHEBI:58349"/>
        <dbReference type="EC" id="1.1.1.25"/>
    </reaction>
</comment>
<dbReference type="EMBL" id="AUZI01000011">
    <property type="protein sequence ID" value="KID49721.1"/>
    <property type="molecule type" value="Genomic_DNA"/>
</dbReference>
<name>A0A017H3M7_9FUSO</name>
<dbReference type="Pfam" id="PF08501">
    <property type="entry name" value="Shikimate_dh_N"/>
    <property type="match status" value="1"/>
</dbReference>